<reference evidence="1" key="1">
    <citation type="journal article" date="2021" name="New Phytol.">
        <title>Evolutionary innovations through gain and loss of genes in the ectomycorrhizal Boletales.</title>
        <authorList>
            <person name="Wu G."/>
            <person name="Miyauchi S."/>
            <person name="Morin E."/>
            <person name="Kuo A."/>
            <person name="Drula E."/>
            <person name="Varga T."/>
            <person name="Kohler A."/>
            <person name="Feng B."/>
            <person name="Cao Y."/>
            <person name="Lipzen A."/>
            <person name="Daum C."/>
            <person name="Hundley H."/>
            <person name="Pangilinan J."/>
            <person name="Johnson J."/>
            <person name="Barry K."/>
            <person name="LaButti K."/>
            <person name="Ng V."/>
            <person name="Ahrendt S."/>
            <person name="Min B."/>
            <person name="Choi I.G."/>
            <person name="Park H."/>
            <person name="Plett J.M."/>
            <person name="Magnuson J."/>
            <person name="Spatafora J.W."/>
            <person name="Nagy L.G."/>
            <person name="Henrissat B."/>
            <person name="Grigoriev I.V."/>
            <person name="Yang Z.L."/>
            <person name="Xu J."/>
            <person name="Martin F.M."/>
        </authorList>
    </citation>
    <scope>NUCLEOTIDE SEQUENCE</scope>
    <source>
        <strain evidence="1">KUC20120723A-06</strain>
    </source>
</reference>
<evidence type="ECO:0000313" key="2">
    <source>
        <dbReference type="Proteomes" id="UP000790709"/>
    </source>
</evidence>
<dbReference type="Proteomes" id="UP000790709">
    <property type="component" value="Unassembled WGS sequence"/>
</dbReference>
<name>A0ACB8BIT8_9AGAM</name>
<comment type="caution">
    <text evidence="1">The sequence shown here is derived from an EMBL/GenBank/DDBJ whole genome shotgun (WGS) entry which is preliminary data.</text>
</comment>
<keyword evidence="2" id="KW-1185">Reference proteome</keyword>
<accession>A0ACB8BIT8</accession>
<evidence type="ECO:0000313" key="1">
    <source>
        <dbReference type="EMBL" id="KAH7925280.1"/>
    </source>
</evidence>
<dbReference type="EMBL" id="MU266405">
    <property type="protein sequence ID" value="KAH7925280.1"/>
    <property type="molecule type" value="Genomic_DNA"/>
</dbReference>
<gene>
    <name evidence="1" type="ORF">BV22DRAFT_445681</name>
</gene>
<protein>
    <submittedName>
        <fullName evidence="1">Uncharacterized protein</fullName>
    </submittedName>
</protein>
<proteinExistence type="predicted"/>
<organism evidence="1 2">
    <name type="scientific">Leucogyrophana mollusca</name>
    <dbReference type="NCBI Taxonomy" id="85980"/>
    <lineage>
        <taxon>Eukaryota</taxon>
        <taxon>Fungi</taxon>
        <taxon>Dikarya</taxon>
        <taxon>Basidiomycota</taxon>
        <taxon>Agaricomycotina</taxon>
        <taxon>Agaricomycetes</taxon>
        <taxon>Agaricomycetidae</taxon>
        <taxon>Boletales</taxon>
        <taxon>Boletales incertae sedis</taxon>
        <taxon>Leucogyrophana</taxon>
    </lineage>
</organism>
<sequence>MIKSRQLRHYLSAALAANPSYRDICGPRSFFFLSPTRFDPICWRVDSDVDAQHTFVVPAAHWAAMWDKLSPIPCIHNVDTLTTNVLALFFRCPWSSIHGPATVSSFTRMMHGRVH</sequence>